<dbReference type="VEuPathDB" id="FungiDB:JI435_402000"/>
<reference evidence="3" key="1">
    <citation type="journal article" date="2021" name="BMC Genomics">
        <title>Chromosome-level genome assembly and manually-curated proteome of model necrotroph Parastagonospora nodorum Sn15 reveals a genome-wide trove of candidate effector homologs, and redundancy of virulence-related functions within an accessory chromosome.</title>
        <authorList>
            <person name="Bertazzoni S."/>
            <person name="Jones D.A.B."/>
            <person name="Phan H.T."/>
            <person name="Tan K.-C."/>
            <person name="Hane J.K."/>
        </authorList>
    </citation>
    <scope>NUCLEOTIDE SEQUENCE [LARGE SCALE GENOMIC DNA]</scope>
    <source>
        <strain evidence="3">SN15 / ATCC MYA-4574 / FGSC 10173)</strain>
    </source>
</reference>
<keyword evidence="3" id="KW-1185">Reference proteome</keyword>
<feature type="signal peptide" evidence="1">
    <location>
        <begin position="1"/>
        <end position="21"/>
    </location>
</feature>
<accession>A0A7U2HVF1</accession>
<dbReference type="Proteomes" id="UP000663193">
    <property type="component" value="Chromosome 2"/>
</dbReference>
<organism evidence="2 3">
    <name type="scientific">Phaeosphaeria nodorum (strain SN15 / ATCC MYA-4574 / FGSC 10173)</name>
    <name type="common">Glume blotch fungus</name>
    <name type="synonym">Parastagonospora nodorum</name>
    <dbReference type="NCBI Taxonomy" id="321614"/>
    <lineage>
        <taxon>Eukaryota</taxon>
        <taxon>Fungi</taxon>
        <taxon>Dikarya</taxon>
        <taxon>Ascomycota</taxon>
        <taxon>Pezizomycotina</taxon>
        <taxon>Dothideomycetes</taxon>
        <taxon>Pleosporomycetidae</taxon>
        <taxon>Pleosporales</taxon>
        <taxon>Pleosporineae</taxon>
        <taxon>Phaeosphaeriaceae</taxon>
        <taxon>Parastagonospora</taxon>
    </lineage>
</organism>
<evidence type="ECO:0000313" key="3">
    <source>
        <dbReference type="Proteomes" id="UP000663193"/>
    </source>
</evidence>
<name>A0A7U2HVF1_PHANO</name>
<keyword evidence="1" id="KW-0732">Signal</keyword>
<gene>
    <name evidence="2" type="ORF">JI435_402000</name>
</gene>
<evidence type="ECO:0000256" key="1">
    <source>
        <dbReference type="SAM" id="SignalP"/>
    </source>
</evidence>
<proteinExistence type="predicted"/>
<feature type="chain" id="PRO_5031331408" evidence="1">
    <location>
        <begin position="22"/>
        <end position="173"/>
    </location>
</feature>
<protein>
    <submittedName>
        <fullName evidence="2">Uncharacterized protein</fullName>
    </submittedName>
</protein>
<evidence type="ECO:0000313" key="2">
    <source>
        <dbReference type="EMBL" id="QRC92128.1"/>
    </source>
</evidence>
<sequence length="173" mass="17180">MQIKNALVVAALSATVASEFAVVTRPSVNINFGDSIQSQIAALSSEVAAAIASITASAPAAELSRAASAHSALIQFVATASVSVPPEVTKIGGFTTLSATPAWFSGLPSDLRSYYDQQNSKVQSVVDSIAGGAQSASRTGGQAPKSTAAASQERVVGILGVAGAAAMAGVFAL</sequence>
<dbReference type="OrthoDB" id="5419608at2759"/>
<dbReference type="AlphaFoldDB" id="A0A7U2HVF1"/>
<dbReference type="EMBL" id="CP069024">
    <property type="protein sequence ID" value="QRC92128.1"/>
    <property type="molecule type" value="Genomic_DNA"/>
</dbReference>